<reference evidence="1 2" key="1">
    <citation type="submission" date="2017-05" db="EMBL/GenBank/DDBJ databases">
        <title>Whole genome sequencing of Yersinia kristensenii.</title>
        <authorList>
            <person name="Campioni F."/>
        </authorList>
    </citation>
    <scope>NUCLEOTIDE SEQUENCE [LARGE SCALE GENOMIC DNA]</scope>
    <source>
        <strain evidence="1 2">CFSAN060536</strain>
    </source>
</reference>
<sequence length="94" mass="10326">MVAITIKPAKENSKTRKFKRTGEFFAAKDANRVLASRIEAAFTKLSEGCTSRVYKATMPIPVRSSEQPSADNICLPEVAKFAAGFRKSESLTAR</sequence>
<dbReference type="InterPro" id="IPR057902">
    <property type="entry name" value="N_peptide"/>
</dbReference>
<dbReference type="EMBL" id="NHOI01000009">
    <property type="protein sequence ID" value="OVZ87951.1"/>
    <property type="molecule type" value="Genomic_DNA"/>
</dbReference>
<gene>
    <name evidence="1" type="ORF">CBW57_06770</name>
</gene>
<accession>A0A209A5D8</accession>
<name>A0A209A5D8_YERIN</name>
<comment type="caution">
    <text evidence="1">The sequence shown here is derived from an EMBL/GenBank/DDBJ whole genome shotgun (WGS) entry which is preliminary data.</text>
</comment>
<organism evidence="1 2">
    <name type="scientific">Yersinia intermedia</name>
    <dbReference type="NCBI Taxonomy" id="631"/>
    <lineage>
        <taxon>Bacteria</taxon>
        <taxon>Pseudomonadati</taxon>
        <taxon>Pseudomonadota</taxon>
        <taxon>Gammaproteobacteria</taxon>
        <taxon>Enterobacterales</taxon>
        <taxon>Yersiniaceae</taxon>
        <taxon>Yersinia</taxon>
    </lineage>
</organism>
<evidence type="ECO:0000313" key="1">
    <source>
        <dbReference type="EMBL" id="OVZ87951.1"/>
    </source>
</evidence>
<proteinExistence type="predicted"/>
<dbReference type="AlphaFoldDB" id="A0A209A5D8"/>
<dbReference type="Proteomes" id="UP000196440">
    <property type="component" value="Unassembled WGS sequence"/>
</dbReference>
<evidence type="ECO:0000313" key="2">
    <source>
        <dbReference type="Proteomes" id="UP000196440"/>
    </source>
</evidence>
<protein>
    <submittedName>
        <fullName evidence="1">Uncharacterized protein</fullName>
    </submittedName>
</protein>
<dbReference type="Pfam" id="PF25694">
    <property type="entry name" value="N_peptide"/>
    <property type="match status" value="1"/>
</dbReference>
<dbReference type="RefSeq" id="WP_087815671.1">
    <property type="nucleotide sequence ID" value="NZ_NHOI01000009.1"/>
</dbReference>